<reference evidence="3 5" key="1">
    <citation type="submission" date="2019-07" db="EMBL/GenBank/DDBJ databases">
        <title>Whole genome shotgun sequence of Frigoribacterium faeni NBRC 103066.</title>
        <authorList>
            <person name="Hosoyama A."/>
            <person name="Uohara A."/>
            <person name="Ohji S."/>
            <person name="Ichikawa N."/>
        </authorList>
    </citation>
    <scope>NUCLEOTIDE SEQUENCE [LARGE SCALE GENOMIC DNA]</scope>
    <source>
        <strain evidence="3 5">NBRC 103066</strain>
    </source>
</reference>
<keyword evidence="2" id="KW-1133">Transmembrane helix</keyword>
<gene>
    <name evidence="4" type="ORF">FB463_002627</name>
    <name evidence="3" type="ORF">FFA01_31210</name>
</gene>
<sequence>MSDPFRGTGPAAGQTPPPEEKAATTSLGDLLTGVTGDISTLFRQEVELAKAELTESAKKAGKGAGMFGGAGLTALFALLFLSLAAMWALGTLIGLGWSSLIVAVVYAIVALVLFLRGRTELKSIKGAPKTVDSLKKIPETVKPGGTA</sequence>
<feature type="region of interest" description="Disordered" evidence="1">
    <location>
        <begin position="1"/>
        <end position="23"/>
    </location>
</feature>
<keyword evidence="2" id="KW-0812">Transmembrane</keyword>
<evidence type="ECO:0000256" key="2">
    <source>
        <dbReference type="SAM" id="Phobius"/>
    </source>
</evidence>
<feature type="transmembrane region" description="Helical" evidence="2">
    <location>
        <begin position="66"/>
        <end position="89"/>
    </location>
</feature>
<dbReference type="InterPro" id="IPR009937">
    <property type="entry name" value="Phage_holin_3_6"/>
</dbReference>
<comment type="caution">
    <text evidence="4">The sequence shown here is derived from an EMBL/GenBank/DDBJ whole genome shotgun (WGS) entry which is preliminary data.</text>
</comment>
<proteinExistence type="predicted"/>
<name>A0A7W3JK31_9MICO</name>
<evidence type="ECO:0000313" key="3">
    <source>
        <dbReference type="EMBL" id="GEK84812.1"/>
    </source>
</evidence>
<reference evidence="4 6" key="2">
    <citation type="submission" date="2020-07" db="EMBL/GenBank/DDBJ databases">
        <title>Sequencing the genomes of 1000 actinobacteria strains.</title>
        <authorList>
            <person name="Klenk H.-P."/>
        </authorList>
    </citation>
    <scope>NUCLEOTIDE SEQUENCE [LARGE SCALE GENOMIC DNA]</scope>
    <source>
        <strain evidence="4 6">DSM 10309</strain>
    </source>
</reference>
<dbReference type="EMBL" id="BJUV01000072">
    <property type="protein sequence ID" value="GEK84812.1"/>
    <property type="molecule type" value="Genomic_DNA"/>
</dbReference>
<accession>A0A7W3JK31</accession>
<evidence type="ECO:0000313" key="5">
    <source>
        <dbReference type="Proteomes" id="UP000321154"/>
    </source>
</evidence>
<dbReference type="Proteomes" id="UP000522688">
    <property type="component" value="Unassembled WGS sequence"/>
</dbReference>
<protein>
    <submittedName>
        <fullName evidence="4">Putative membrane protein YqjE</fullName>
    </submittedName>
</protein>
<dbReference type="Pfam" id="PF07332">
    <property type="entry name" value="Phage_holin_3_6"/>
    <property type="match status" value="1"/>
</dbReference>
<dbReference type="RefSeq" id="WP_146857126.1">
    <property type="nucleotide sequence ID" value="NZ_BAAAHR010000003.1"/>
</dbReference>
<dbReference type="EMBL" id="JACGWW010000004">
    <property type="protein sequence ID" value="MBA8814356.1"/>
    <property type="molecule type" value="Genomic_DNA"/>
</dbReference>
<evidence type="ECO:0000256" key="1">
    <source>
        <dbReference type="SAM" id="MobiDB-lite"/>
    </source>
</evidence>
<dbReference type="AlphaFoldDB" id="A0A7W3JK31"/>
<organism evidence="4 6">
    <name type="scientific">Frigoribacterium faeni</name>
    <dbReference type="NCBI Taxonomy" id="145483"/>
    <lineage>
        <taxon>Bacteria</taxon>
        <taxon>Bacillati</taxon>
        <taxon>Actinomycetota</taxon>
        <taxon>Actinomycetes</taxon>
        <taxon>Micrococcales</taxon>
        <taxon>Microbacteriaceae</taxon>
        <taxon>Frigoribacterium</taxon>
    </lineage>
</organism>
<evidence type="ECO:0000313" key="4">
    <source>
        <dbReference type="EMBL" id="MBA8814356.1"/>
    </source>
</evidence>
<evidence type="ECO:0000313" key="6">
    <source>
        <dbReference type="Proteomes" id="UP000522688"/>
    </source>
</evidence>
<feature type="transmembrane region" description="Helical" evidence="2">
    <location>
        <begin position="95"/>
        <end position="115"/>
    </location>
</feature>
<keyword evidence="2" id="KW-0472">Membrane</keyword>
<dbReference type="OrthoDB" id="3216929at2"/>
<keyword evidence="5" id="KW-1185">Reference proteome</keyword>
<dbReference type="Proteomes" id="UP000321154">
    <property type="component" value="Unassembled WGS sequence"/>
</dbReference>